<dbReference type="AlphaFoldDB" id="A0A0M0J9M3"/>
<name>A0A0M0J9M3_9EUKA</name>
<evidence type="ECO:0000313" key="3">
    <source>
        <dbReference type="Proteomes" id="UP000037460"/>
    </source>
</evidence>
<dbReference type="EMBL" id="JWZX01003205">
    <property type="protein sequence ID" value="KOO23304.1"/>
    <property type="molecule type" value="Genomic_DNA"/>
</dbReference>
<comment type="caution">
    <text evidence="2">The sequence shown here is derived from an EMBL/GenBank/DDBJ whole genome shotgun (WGS) entry which is preliminary data.</text>
</comment>
<feature type="region of interest" description="Disordered" evidence="1">
    <location>
        <begin position="1"/>
        <end position="65"/>
    </location>
</feature>
<organism evidence="2 3">
    <name type="scientific">Chrysochromulina tobinii</name>
    <dbReference type="NCBI Taxonomy" id="1460289"/>
    <lineage>
        <taxon>Eukaryota</taxon>
        <taxon>Haptista</taxon>
        <taxon>Haptophyta</taxon>
        <taxon>Prymnesiophyceae</taxon>
        <taxon>Prymnesiales</taxon>
        <taxon>Chrysochromulinaceae</taxon>
        <taxon>Chrysochromulina</taxon>
    </lineage>
</organism>
<dbReference type="Proteomes" id="UP000037460">
    <property type="component" value="Unassembled WGS sequence"/>
</dbReference>
<feature type="compositionally biased region" description="Acidic residues" evidence="1">
    <location>
        <begin position="53"/>
        <end position="65"/>
    </location>
</feature>
<reference evidence="3" key="1">
    <citation type="journal article" date="2015" name="PLoS Genet.">
        <title>Genome Sequence and Transcriptome Analyses of Chrysochromulina tobin: Metabolic Tools for Enhanced Algal Fitness in the Prominent Order Prymnesiales (Haptophyceae).</title>
        <authorList>
            <person name="Hovde B.T."/>
            <person name="Deodato C.R."/>
            <person name="Hunsperger H.M."/>
            <person name="Ryken S.A."/>
            <person name="Yost W."/>
            <person name="Jha R.K."/>
            <person name="Patterson J."/>
            <person name="Monnat R.J. Jr."/>
            <person name="Barlow S.B."/>
            <person name="Starkenburg S.R."/>
            <person name="Cattolico R.A."/>
        </authorList>
    </citation>
    <scope>NUCLEOTIDE SEQUENCE</scope>
    <source>
        <strain evidence="3">CCMP291</strain>
    </source>
</reference>
<proteinExistence type="predicted"/>
<evidence type="ECO:0000256" key="1">
    <source>
        <dbReference type="SAM" id="MobiDB-lite"/>
    </source>
</evidence>
<evidence type="ECO:0000313" key="2">
    <source>
        <dbReference type="EMBL" id="KOO23304.1"/>
    </source>
</evidence>
<keyword evidence="3" id="KW-1185">Reference proteome</keyword>
<accession>A0A0M0J9M3</accession>
<feature type="compositionally biased region" description="Acidic residues" evidence="1">
    <location>
        <begin position="28"/>
        <end position="40"/>
    </location>
</feature>
<gene>
    <name evidence="2" type="ORF">Ctob_000610</name>
</gene>
<feature type="compositionally biased region" description="Low complexity" evidence="1">
    <location>
        <begin position="1"/>
        <end position="17"/>
    </location>
</feature>
<sequence length="334" mass="36382">MELEALEAALIEPSPRASPRRARRYGSEDEDEGDEEDEGDWRDFLMGIRQRAEEEEDEDDDQEDQDYVYAADETRLHEVEEEFADLENPIDELREVVNEQTKRSERHPHGGASGTGADELCTHCDVTIAHKQLRTRPKYATPLQLTGQLAGAATGGAGGAAGGSAPPTRLRQLLGGTPTANASMLSIFHMPGFHLLPELLTTRCGLKRVYDADTASARDSAARAVGAETFDAKAELARAAEDNLLATGLMRYGPERFEAIRAFLLPSLAALSDSDDEPVALCPFDQPTIESDRAILIVMTDPGTGGDYEVARERLMRDGVIDLNGCGKVENLVL</sequence>
<protein>
    <submittedName>
        <fullName evidence="2">Uncharacterized protein</fullName>
    </submittedName>
</protein>